<accession>A0AB34GJ92</accession>
<sequence length="118" mass="12821">MQQPAWVDVDITQRKLTGRLMLAVGGAVLGSLQFGYNTGVINAPQKVVPEPVLSPIHTQHTPLAVPAHRNRHSDVDVVKRCYPVLRRLTWADQLHTAEGKRPSGDPAVAKAVQVESCG</sequence>
<evidence type="ECO:0000313" key="3">
    <source>
        <dbReference type="Proteomes" id="UP001159641"/>
    </source>
</evidence>
<proteinExistence type="predicted"/>
<dbReference type="Gene3D" id="1.20.1250.20">
    <property type="entry name" value="MFS general substrate transporter like domains"/>
    <property type="match status" value="1"/>
</dbReference>
<gene>
    <name evidence="2" type="ORF">J1605_012368</name>
</gene>
<keyword evidence="3" id="KW-1185">Reference proteome</keyword>
<organism evidence="2 3">
    <name type="scientific">Eschrichtius robustus</name>
    <name type="common">California gray whale</name>
    <name type="synonym">Eschrichtius gibbosus</name>
    <dbReference type="NCBI Taxonomy" id="9764"/>
    <lineage>
        <taxon>Eukaryota</taxon>
        <taxon>Metazoa</taxon>
        <taxon>Chordata</taxon>
        <taxon>Craniata</taxon>
        <taxon>Vertebrata</taxon>
        <taxon>Euteleostomi</taxon>
        <taxon>Mammalia</taxon>
        <taxon>Eutheria</taxon>
        <taxon>Laurasiatheria</taxon>
        <taxon>Artiodactyla</taxon>
        <taxon>Whippomorpha</taxon>
        <taxon>Cetacea</taxon>
        <taxon>Mysticeti</taxon>
        <taxon>Eschrichtiidae</taxon>
        <taxon>Eschrichtius</taxon>
    </lineage>
</organism>
<dbReference type="Proteomes" id="UP001159641">
    <property type="component" value="Unassembled WGS sequence"/>
</dbReference>
<reference evidence="2 3" key="1">
    <citation type="submission" date="2022-11" db="EMBL/GenBank/DDBJ databases">
        <title>Whole genome sequence of Eschrichtius robustus ER-17-0199.</title>
        <authorList>
            <person name="Bruniche-Olsen A."/>
            <person name="Black A.N."/>
            <person name="Fields C.J."/>
            <person name="Walden K."/>
            <person name="Dewoody J.A."/>
        </authorList>
    </citation>
    <scope>NUCLEOTIDE SEQUENCE [LARGE SCALE GENOMIC DNA]</scope>
    <source>
        <strain evidence="2">ER-17-0199</strain>
        <tissue evidence="2">Blubber</tissue>
    </source>
</reference>
<evidence type="ECO:0000256" key="1">
    <source>
        <dbReference type="ARBA" id="ARBA00004141"/>
    </source>
</evidence>
<dbReference type="AlphaFoldDB" id="A0AB34GJ92"/>
<evidence type="ECO:0000313" key="2">
    <source>
        <dbReference type="EMBL" id="KAJ8779484.1"/>
    </source>
</evidence>
<comment type="caution">
    <text evidence="2">The sequence shown here is derived from an EMBL/GenBank/DDBJ whole genome shotgun (WGS) entry which is preliminary data.</text>
</comment>
<dbReference type="GO" id="GO:0016020">
    <property type="term" value="C:membrane"/>
    <property type="evidence" value="ECO:0007669"/>
    <property type="project" value="UniProtKB-SubCell"/>
</dbReference>
<name>A0AB34GJ92_ESCRO</name>
<dbReference type="EMBL" id="JAIQCJ010002214">
    <property type="protein sequence ID" value="KAJ8779484.1"/>
    <property type="molecule type" value="Genomic_DNA"/>
</dbReference>
<comment type="subcellular location">
    <subcellularLocation>
        <location evidence="1">Membrane</location>
        <topology evidence="1">Multi-pass membrane protein</topology>
    </subcellularLocation>
</comment>
<dbReference type="InterPro" id="IPR036259">
    <property type="entry name" value="MFS_trans_sf"/>
</dbReference>
<protein>
    <submittedName>
        <fullName evidence="2">Uncharacterized protein</fullName>
    </submittedName>
</protein>